<dbReference type="EMBL" id="CP011412">
    <property type="protein sequence ID" value="AKH21202.1"/>
    <property type="molecule type" value="Genomic_DNA"/>
</dbReference>
<dbReference type="GO" id="GO:0006396">
    <property type="term" value="P:RNA processing"/>
    <property type="evidence" value="ECO:0007669"/>
    <property type="project" value="InterPro"/>
</dbReference>
<feature type="domain" description="tRNA/rRNA methyltransferase SpoU type" evidence="3">
    <location>
        <begin position="35"/>
        <end position="171"/>
    </location>
</feature>
<dbReference type="KEGG" id="seds:AAY24_13470"/>
<dbReference type="InterPro" id="IPR004441">
    <property type="entry name" value="rRNA_MeTrfase_TrmH"/>
</dbReference>
<evidence type="ECO:0000259" key="3">
    <source>
        <dbReference type="Pfam" id="PF00588"/>
    </source>
</evidence>
<proteinExistence type="predicted"/>
<evidence type="ECO:0000313" key="4">
    <source>
        <dbReference type="EMBL" id="AKH21202.1"/>
    </source>
</evidence>
<sequence length="200" mass="22321">MALRKSKKASRNQAILRYKKQRQRNLLATPGPHRFALVLDHLKAGFNVPKIFRSAEAFGAREIHLIDIGMFDPAPGKGSFKKVPARFYEQFEQSYAELKSRGYQLFILEAGSGESLFQAKLPEKCAFVLGHEERGISFDPADYPDIGRLSIPQFGQVESLNVSIAASIVMYEYVRQHGDPAAAVTPPAVGDSLRRKGKRD</sequence>
<dbReference type="SUPFAM" id="SSF75217">
    <property type="entry name" value="alpha/beta knot"/>
    <property type="match status" value="1"/>
</dbReference>
<keyword evidence="1 4" id="KW-0489">Methyltransferase</keyword>
<dbReference type="InterPro" id="IPR029028">
    <property type="entry name" value="Alpha/beta_knot_MTases"/>
</dbReference>
<name>A0A0F7JZW4_9GAMM</name>
<dbReference type="GO" id="GO:0032259">
    <property type="term" value="P:methylation"/>
    <property type="evidence" value="ECO:0007669"/>
    <property type="project" value="UniProtKB-KW"/>
</dbReference>
<dbReference type="OrthoDB" id="9794400at2"/>
<dbReference type="Proteomes" id="UP000034410">
    <property type="component" value="Chromosome"/>
</dbReference>
<evidence type="ECO:0000256" key="2">
    <source>
        <dbReference type="ARBA" id="ARBA00022679"/>
    </source>
</evidence>
<dbReference type="InterPro" id="IPR001537">
    <property type="entry name" value="SpoU_MeTrfase"/>
</dbReference>
<accession>A0A0F7JZW4</accession>
<reference evidence="4 5" key="1">
    <citation type="journal article" date="2015" name="Genome Announc.">
        <title>Complete Genome Sequence of Sedimenticola thiotaurini Strain SIP-G1, a Polyphosphate- and Polyhydroxyalkanoate-Accumulating Sulfur-Oxidizing Gammaproteobacterium Isolated from Salt Marsh Sediments.</title>
        <authorList>
            <person name="Flood B.E."/>
            <person name="Jones D.S."/>
            <person name="Bailey J.V."/>
        </authorList>
    </citation>
    <scope>NUCLEOTIDE SEQUENCE [LARGE SCALE GENOMIC DNA]</scope>
    <source>
        <strain evidence="4 5">SIP-G1</strain>
    </source>
</reference>
<dbReference type="Gene3D" id="3.40.1280.10">
    <property type="match status" value="1"/>
</dbReference>
<evidence type="ECO:0000313" key="5">
    <source>
        <dbReference type="Proteomes" id="UP000034410"/>
    </source>
</evidence>
<dbReference type="PANTHER" id="PTHR46429:SF1">
    <property type="entry name" value="23S RRNA (GUANOSINE-2'-O-)-METHYLTRANSFERASE RLMB"/>
    <property type="match status" value="1"/>
</dbReference>
<dbReference type="GO" id="GO:0003723">
    <property type="term" value="F:RNA binding"/>
    <property type="evidence" value="ECO:0007669"/>
    <property type="project" value="InterPro"/>
</dbReference>
<keyword evidence="2 4" id="KW-0808">Transferase</keyword>
<evidence type="ECO:0000256" key="1">
    <source>
        <dbReference type="ARBA" id="ARBA00022603"/>
    </source>
</evidence>
<dbReference type="RefSeq" id="WP_046860131.1">
    <property type="nucleotide sequence ID" value="NZ_CP011412.1"/>
</dbReference>
<dbReference type="InterPro" id="IPR029026">
    <property type="entry name" value="tRNA_m1G_MTases_N"/>
</dbReference>
<organism evidence="4 5">
    <name type="scientific">Sedimenticola thiotaurini</name>
    <dbReference type="NCBI Taxonomy" id="1543721"/>
    <lineage>
        <taxon>Bacteria</taxon>
        <taxon>Pseudomonadati</taxon>
        <taxon>Pseudomonadota</taxon>
        <taxon>Gammaproteobacteria</taxon>
        <taxon>Chromatiales</taxon>
        <taxon>Sedimenticolaceae</taxon>
        <taxon>Sedimenticola</taxon>
    </lineage>
</organism>
<dbReference type="PANTHER" id="PTHR46429">
    <property type="entry name" value="23S RRNA (GUANOSINE-2'-O-)-METHYLTRANSFERASE RLMB"/>
    <property type="match status" value="1"/>
</dbReference>
<protein>
    <submittedName>
        <fullName evidence="4">tRNA (Guanine-N2)-dimethyltransferase</fullName>
    </submittedName>
</protein>
<gene>
    <name evidence="4" type="ORF">AAY24_13470</name>
</gene>
<dbReference type="Pfam" id="PF00588">
    <property type="entry name" value="SpoU_methylase"/>
    <property type="match status" value="1"/>
</dbReference>
<dbReference type="AlphaFoldDB" id="A0A0F7JZW4"/>
<dbReference type="GO" id="GO:0005829">
    <property type="term" value="C:cytosol"/>
    <property type="evidence" value="ECO:0007669"/>
    <property type="project" value="TreeGrafter"/>
</dbReference>
<dbReference type="GO" id="GO:0008173">
    <property type="term" value="F:RNA methyltransferase activity"/>
    <property type="evidence" value="ECO:0007669"/>
    <property type="project" value="InterPro"/>
</dbReference>
<keyword evidence="5" id="KW-1185">Reference proteome</keyword>